<evidence type="ECO:0000313" key="1">
    <source>
        <dbReference type="EMBL" id="MPC61979.1"/>
    </source>
</evidence>
<name>A0A5B7GWU6_PORTR</name>
<protein>
    <submittedName>
        <fullName evidence="1">Uncharacterized protein</fullName>
    </submittedName>
</protein>
<evidence type="ECO:0000313" key="2">
    <source>
        <dbReference type="Proteomes" id="UP000324222"/>
    </source>
</evidence>
<dbReference type="AlphaFoldDB" id="A0A5B7GWU6"/>
<reference evidence="1 2" key="1">
    <citation type="submission" date="2019-05" db="EMBL/GenBank/DDBJ databases">
        <title>Another draft genome of Portunus trituberculatus and its Hox gene families provides insights of decapod evolution.</title>
        <authorList>
            <person name="Jeong J.-H."/>
            <person name="Song I."/>
            <person name="Kim S."/>
            <person name="Choi T."/>
            <person name="Kim D."/>
            <person name="Ryu S."/>
            <person name="Kim W."/>
        </authorList>
    </citation>
    <scope>NUCLEOTIDE SEQUENCE [LARGE SCALE GENOMIC DNA]</scope>
    <source>
        <tissue evidence="1">Muscle</tissue>
    </source>
</reference>
<accession>A0A5B7GWU6</accession>
<comment type="caution">
    <text evidence="1">The sequence shown here is derived from an EMBL/GenBank/DDBJ whole genome shotgun (WGS) entry which is preliminary data.</text>
</comment>
<dbReference type="Proteomes" id="UP000324222">
    <property type="component" value="Unassembled WGS sequence"/>
</dbReference>
<organism evidence="1 2">
    <name type="scientific">Portunus trituberculatus</name>
    <name type="common">Swimming crab</name>
    <name type="synonym">Neptunus trituberculatus</name>
    <dbReference type="NCBI Taxonomy" id="210409"/>
    <lineage>
        <taxon>Eukaryota</taxon>
        <taxon>Metazoa</taxon>
        <taxon>Ecdysozoa</taxon>
        <taxon>Arthropoda</taxon>
        <taxon>Crustacea</taxon>
        <taxon>Multicrustacea</taxon>
        <taxon>Malacostraca</taxon>
        <taxon>Eumalacostraca</taxon>
        <taxon>Eucarida</taxon>
        <taxon>Decapoda</taxon>
        <taxon>Pleocyemata</taxon>
        <taxon>Brachyura</taxon>
        <taxon>Eubrachyura</taxon>
        <taxon>Portunoidea</taxon>
        <taxon>Portunidae</taxon>
        <taxon>Portuninae</taxon>
        <taxon>Portunus</taxon>
    </lineage>
</organism>
<dbReference type="EMBL" id="VSRR010019173">
    <property type="protein sequence ID" value="MPC61979.1"/>
    <property type="molecule type" value="Genomic_DNA"/>
</dbReference>
<keyword evidence="2" id="KW-1185">Reference proteome</keyword>
<gene>
    <name evidence="1" type="ORF">E2C01_056058</name>
</gene>
<proteinExistence type="predicted"/>
<sequence>MHRLTLTPDVQLEAVLDHLGGQQRILGAAQHCLVVVCQRGLELQRGPAHITLLENLQRDNNCS</sequence>